<organism evidence="6 7">
    <name type="scientific">Lupinus luteus</name>
    <name type="common">European yellow lupine</name>
    <dbReference type="NCBI Taxonomy" id="3873"/>
    <lineage>
        <taxon>Eukaryota</taxon>
        <taxon>Viridiplantae</taxon>
        <taxon>Streptophyta</taxon>
        <taxon>Embryophyta</taxon>
        <taxon>Tracheophyta</taxon>
        <taxon>Spermatophyta</taxon>
        <taxon>Magnoliopsida</taxon>
        <taxon>eudicotyledons</taxon>
        <taxon>Gunneridae</taxon>
        <taxon>Pentapetalae</taxon>
        <taxon>rosids</taxon>
        <taxon>fabids</taxon>
        <taxon>Fabales</taxon>
        <taxon>Fabaceae</taxon>
        <taxon>Papilionoideae</taxon>
        <taxon>50 kb inversion clade</taxon>
        <taxon>genistoids sensu lato</taxon>
        <taxon>core genistoids</taxon>
        <taxon>Genisteae</taxon>
        <taxon>Lupinus</taxon>
    </lineage>
</organism>
<dbReference type="InterPro" id="IPR013083">
    <property type="entry name" value="Znf_RING/FYVE/PHD"/>
</dbReference>
<keyword evidence="7" id="KW-1185">Reference proteome</keyword>
<keyword evidence="1" id="KW-0479">Metal-binding</keyword>
<dbReference type="GO" id="GO:0005634">
    <property type="term" value="C:nucleus"/>
    <property type="evidence" value="ECO:0007669"/>
    <property type="project" value="TreeGrafter"/>
</dbReference>
<dbReference type="SMART" id="SM00184">
    <property type="entry name" value="RING"/>
    <property type="match status" value="1"/>
</dbReference>
<proteinExistence type="predicted"/>
<protein>
    <recommendedName>
        <fullName evidence="5">RING-type domain-containing protein</fullName>
    </recommendedName>
</protein>
<dbReference type="GO" id="GO:0061630">
    <property type="term" value="F:ubiquitin protein ligase activity"/>
    <property type="evidence" value="ECO:0007669"/>
    <property type="project" value="TreeGrafter"/>
</dbReference>
<dbReference type="AlphaFoldDB" id="A0AAV1WUT8"/>
<dbReference type="InterPro" id="IPR051834">
    <property type="entry name" value="RING_finger_E3_ligase"/>
</dbReference>
<evidence type="ECO:0000313" key="6">
    <source>
        <dbReference type="EMBL" id="CAL0313078.1"/>
    </source>
</evidence>
<evidence type="ECO:0000313" key="7">
    <source>
        <dbReference type="Proteomes" id="UP001497480"/>
    </source>
</evidence>
<accession>A0AAV1WUT8</accession>
<comment type="caution">
    <text evidence="6">The sequence shown here is derived from an EMBL/GenBank/DDBJ whole genome shotgun (WGS) entry which is preliminary data.</text>
</comment>
<dbReference type="PANTHER" id="PTHR45931:SF16">
    <property type="entry name" value="RING_U-BOX SUPERFAMILY PROTEIN"/>
    <property type="match status" value="1"/>
</dbReference>
<evidence type="ECO:0000259" key="5">
    <source>
        <dbReference type="PROSITE" id="PS50089"/>
    </source>
</evidence>
<dbReference type="Pfam" id="PF13639">
    <property type="entry name" value="zf-RING_2"/>
    <property type="match status" value="1"/>
</dbReference>
<dbReference type="Gene3D" id="3.30.40.10">
    <property type="entry name" value="Zinc/RING finger domain, C3HC4 (zinc finger)"/>
    <property type="match status" value="1"/>
</dbReference>
<evidence type="ECO:0000256" key="2">
    <source>
        <dbReference type="ARBA" id="ARBA00022771"/>
    </source>
</evidence>
<keyword evidence="3" id="KW-0862">Zinc</keyword>
<dbReference type="SUPFAM" id="SSF57850">
    <property type="entry name" value="RING/U-box"/>
    <property type="match status" value="1"/>
</dbReference>
<dbReference type="EMBL" id="CAXHTB010000009">
    <property type="protein sequence ID" value="CAL0313078.1"/>
    <property type="molecule type" value="Genomic_DNA"/>
</dbReference>
<dbReference type="GO" id="GO:0008270">
    <property type="term" value="F:zinc ion binding"/>
    <property type="evidence" value="ECO:0007669"/>
    <property type="project" value="UniProtKB-KW"/>
</dbReference>
<dbReference type="InterPro" id="IPR001841">
    <property type="entry name" value="Znf_RING"/>
</dbReference>
<reference evidence="6 7" key="1">
    <citation type="submission" date="2024-03" db="EMBL/GenBank/DDBJ databases">
        <authorList>
            <person name="Martinez-Hernandez J."/>
        </authorList>
    </citation>
    <scope>NUCLEOTIDE SEQUENCE [LARGE SCALE GENOMIC DNA]</scope>
</reference>
<evidence type="ECO:0000256" key="4">
    <source>
        <dbReference type="PROSITE-ProRule" id="PRU00175"/>
    </source>
</evidence>
<evidence type="ECO:0000256" key="3">
    <source>
        <dbReference type="ARBA" id="ARBA00022833"/>
    </source>
</evidence>
<sequence>MANFITRTPFHQVTGIQAMNHRGGTIIDDVYVFDYLHINQSNNNGGVSRVMNTIPYPYMNHNNNNNSRNIRVNPASKHSIENLERFKIQEPSNSTTSSSSSMAMCSICLDVLLHGSEATRMPCSHVYHNHCINEWLNKCNTCPLCRRAI</sequence>
<dbReference type="GO" id="GO:0006511">
    <property type="term" value="P:ubiquitin-dependent protein catabolic process"/>
    <property type="evidence" value="ECO:0007669"/>
    <property type="project" value="TreeGrafter"/>
</dbReference>
<dbReference type="PROSITE" id="PS50089">
    <property type="entry name" value="ZF_RING_2"/>
    <property type="match status" value="1"/>
</dbReference>
<name>A0AAV1WUT8_LUPLU</name>
<gene>
    <name evidence="6" type="ORF">LLUT_LOCUS14138</name>
</gene>
<dbReference type="PANTHER" id="PTHR45931">
    <property type="entry name" value="SI:CH211-59O9.10"/>
    <property type="match status" value="1"/>
</dbReference>
<evidence type="ECO:0000256" key="1">
    <source>
        <dbReference type="ARBA" id="ARBA00022723"/>
    </source>
</evidence>
<keyword evidence="2 4" id="KW-0863">Zinc-finger</keyword>
<dbReference type="Proteomes" id="UP001497480">
    <property type="component" value="Unassembled WGS sequence"/>
</dbReference>
<feature type="domain" description="RING-type" evidence="5">
    <location>
        <begin position="105"/>
        <end position="146"/>
    </location>
</feature>